<evidence type="ECO:0000259" key="9">
    <source>
        <dbReference type="PROSITE" id="PS51041"/>
    </source>
</evidence>
<feature type="non-terminal residue" evidence="10">
    <location>
        <position position="1"/>
    </location>
</feature>
<keyword evidence="4 5" id="KW-1015">Disulfide bond</keyword>
<evidence type="ECO:0000256" key="6">
    <source>
        <dbReference type="SAM" id="Phobius"/>
    </source>
</evidence>
<evidence type="ECO:0000259" key="8">
    <source>
        <dbReference type="PROSITE" id="PS50026"/>
    </source>
</evidence>
<feature type="disulfide bond" evidence="5">
    <location>
        <begin position="817"/>
        <end position="826"/>
    </location>
</feature>
<protein>
    <submittedName>
        <fullName evidence="10">MEG10 protein</fullName>
    </submittedName>
</protein>
<dbReference type="PANTHER" id="PTHR24052">
    <property type="entry name" value="DELTA-RELATED"/>
    <property type="match status" value="1"/>
</dbReference>
<feature type="domain" description="EGF-like" evidence="8">
    <location>
        <begin position="237"/>
        <end position="272"/>
    </location>
</feature>
<comment type="caution">
    <text evidence="10">The sequence shown here is derived from an EMBL/GenBank/DDBJ whole genome shotgun (WGS) entry which is preliminary data.</text>
</comment>
<gene>
    <name evidence="10" type="primary">Megf10_0</name>
    <name evidence="10" type="ORF">GTO93_0013278</name>
</gene>
<feature type="disulfide bond" evidence="5">
    <location>
        <begin position="305"/>
        <end position="314"/>
    </location>
</feature>
<dbReference type="PANTHER" id="PTHR24052:SF13">
    <property type="entry name" value="MULTIPLE EGF LIKE DOMAINS 11"/>
    <property type="match status" value="1"/>
</dbReference>
<dbReference type="Gene3D" id="2.170.300.10">
    <property type="entry name" value="Tie2 ligand-binding domain superfamily"/>
    <property type="match status" value="6"/>
</dbReference>
<dbReference type="PRINTS" id="PR00011">
    <property type="entry name" value="EGFLAMININ"/>
</dbReference>
<feature type="non-terminal residue" evidence="10">
    <location>
        <position position="1345"/>
    </location>
</feature>
<dbReference type="InterPro" id="IPR052485">
    <property type="entry name" value="MEGF_diff_regulators"/>
</dbReference>
<evidence type="ECO:0000313" key="10">
    <source>
        <dbReference type="EMBL" id="MBN3272878.1"/>
    </source>
</evidence>
<feature type="disulfide bond" evidence="5">
    <location>
        <begin position="731"/>
        <end position="740"/>
    </location>
</feature>
<feature type="disulfide bond" evidence="5">
    <location>
        <begin position="948"/>
        <end position="957"/>
    </location>
</feature>
<feature type="domain" description="EGF-like" evidence="8">
    <location>
        <begin position="366"/>
        <end position="401"/>
    </location>
</feature>
<dbReference type="PROSITE" id="PS00022">
    <property type="entry name" value="EGF_1"/>
    <property type="match status" value="14"/>
</dbReference>
<feature type="disulfide bond" evidence="5">
    <location>
        <begin position="262"/>
        <end position="271"/>
    </location>
</feature>
<proteinExistence type="predicted"/>
<dbReference type="PROSITE" id="PS51041">
    <property type="entry name" value="EMI"/>
    <property type="match status" value="1"/>
</dbReference>
<feature type="disulfide bond" evidence="5">
    <location>
        <begin position="348"/>
        <end position="357"/>
    </location>
</feature>
<dbReference type="EMBL" id="JAAWVQ010025514">
    <property type="protein sequence ID" value="MBN3272878.1"/>
    <property type="molecule type" value="Genomic_DNA"/>
</dbReference>
<feature type="domain" description="EGF-like" evidence="8">
    <location>
        <begin position="199"/>
        <end position="229"/>
    </location>
</feature>
<feature type="signal peptide" evidence="7">
    <location>
        <begin position="1"/>
        <end position="25"/>
    </location>
</feature>
<evidence type="ECO:0000313" key="11">
    <source>
        <dbReference type="Proteomes" id="UP001166093"/>
    </source>
</evidence>
<keyword evidence="6" id="KW-0812">Transmembrane</keyword>
<dbReference type="PROSITE" id="PS50026">
    <property type="entry name" value="EGF_3"/>
    <property type="match status" value="9"/>
</dbReference>
<evidence type="ECO:0000256" key="7">
    <source>
        <dbReference type="SAM" id="SignalP"/>
    </source>
</evidence>
<keyword evidence="6" id="KW-1133">Transmembrane helix</keyword>
<evidence type="ECO:0000256" key="5">
    <source>
        <dbReference type="PROSITE-ProRule" id="PRU00076"/>
    </source>
</evidence>
<name>A0ABS2XFQ1_POLSP</name>
<accession>A0ABS2XFQ1</accession>
<feature type="domain" description="EMI" evidence="9">
    <location>
        <begin position="30"/>
        <end position="107"/>
    </location>
</feature>
<keyword evidence="6" id="KW-0472">Membrane</keyword>
<feature type="transmembrane region" description="Helical" evidence="6">
    <location>
        <begin position="1071"/>
        <end position="1094"/>
    </location>
</feature>
<comment type="caution">
    <text evidence="5">Lacks conserved residue(s) required for the propagation of feature annotation.</text>
</comment>
<dbReference type="Pfam" id="PF00053">
    <property type="entry name" value="EGF_laminin"/>
    <property type="match status" value="4"/>
</dbReference>
<organism evidence="10 11">
    <name type="scientific">Polyodon spathula</name>
    <name type="common">North American paddlefish</name>
    <name type="synonym">Squalus spathula</name>
    <dbReference type="NCBI Taxonomy" id="7913"/>
    <lineage>
        <taxon>Eukaryota</taxon>
        <taxon>Metazoa</taxon>
        <taxon>Chordata</taxon>
        <taxon>Craniata</taxon>
        <taxon>Vertebrata</taxon>
        <taxon>Euteleostomi</taxon>
        <taxon>Actinopterygii</taxon>
        <taxon>Chondrostei</taxon>
        <taxon>Acipenseriformes</taxon>
        <taxon>Polyodontidae</taxon>
        <taxon>Polyodon</taxon>
    </lineage>
</organism>
<evidence type="ECO:0000256" key="2">
    <source>
        <dbReference type="ARBA" id="ARBA00022729"/>
    </source>
</evidence>
<evidence type="ECO:0000256" key="3">
    <source>
        <dbReference type="ARBA" id="ARBA00022737"/>
    </source>
</evidence>
<evidence type="ECO:0000256" key="4">
    <source>
        <dbReference type="ARBA" id="ARBA00023157"/>
    </source>
</evidence>
<evidence type="ECO:0000256" key="1">
    <source>
        <dbReference type="ARBA" id="ARBA00022536"/>
    </source>
</evidence>
<feature type="domain" description="EGF-like" evidence="8">
    <location>
        <begin position="328"/>
        <end position="358"/>
    </location>
</feature>
<feature type="domain" description="EGF-like" evidence="8">
    <location>
        <begin position="280"/>
        <end position="315"/>
    </location>
</feature>
<feature type="domain" description="EGF-like" evidence="8">
    <location>
        <begin position="966"/>
        <end position="1001"/>
    </location>
</feature>
<feature type="domain" description="EGF-like" evidence="8">
    <location>
        <begin position="706"/>
        <end position="741"/>
    </location>
</feature>
<dbReference type="SMART" id="SM00180">
    <property type="entry name" value="EGF_Lam"/>
    <property type="match status" value="14"/>
</dbReference>
<feature type="transmembrane region" description="Helical" evidence="6">
    <location>
        <begin position="110"/>
        <end position="133"/>
    </location>
</feature>
<dbReference type="InterPro" id="IPR002049">
    <property type="entry name" value="LE_dom"/>
</dbReference>
<feature type="domain" description="EGF-like" evidence="8">
    <location>
        <begin position="928"/>
        <end position="958"/>
    </location>
</feature>
<keyword evidence="1 5" id="KW-0245">EGF-like domain</keyword>
<dbReference type="InterPro" id="IPR013032">
    <property type="entry name" value="EGF-like_CS"/>
</dbReference>
<dbReference type="SMART" id="SM00181">
    <property type="entry name" value="EGF"/>
    <property type="match status" value="16"/>
</dbReference>
<feature type="disulfide bond" evidence="5">
    <location>
        <begin position="391"/>
        <end position="400"/>
    </location>
</feature>
<sequence length="1345" mass="146096">MVPFPHHCGSLLIALVCYLVRATSSLNLEDPNVCSHWESYSVSVQESYAHPFDQIYYTSCTDILNWFKCTRHRVSYRTAYRRGEKTMYRRKSQCCPGFYESREMCVRMPLLYLCVYVCLSFPCLLLVLCVCVYSCKDANILNLCTFVNEICCTLAVLKGHCAQSSCATSDIKHYGPCGSNDMYHFWGACDSEHWGPHCSNRCQCKNRALCNPITGACICSPGFKGWRCEDSCSPGNYGNGCQQKCLCQNGATCDHVTGECKCPPGYTGAFCEDLCPPGKHGPQCEERCPCQNGGVCHHVTGECSCPAGWMGTVCGQPCPEGRFGKNCSQECQCHNGGMCVSATGQCNCSPGYTGERCQEECPFGTYGVNCAQTCQCVNGGKCYHISGACLCEAGYNGEHCEVRLCPEGVYGIKCDKKCPCHSHNTQRPWKNWGIFSFQELCTDPCDMGPCIIMLKHEVMAVDEWHDNGPQDLVTVSLCIQIAIDKMQLCSLSVAYACRYHNPTATMGHSVHNVDIRKPLAHTTPYMLSAICPVQLKPGFICEEHTSPACQRPSKVSICPLKLVTTPKCSQVKTLVRTTSTQMSFPEMFSDSFCHPMSGECSCKPGWSGLYCNETCAPGFYGESCQQICNCQNGADCHCVNGQCICAPGFKGPDCSMACPLGTHGMNCSSTCNCRNSAVCSPVDGSCTCKAGWHGVDCSINCPSGTWGLGCNVTCMCANGGACNALTGICTCAPGWRGEKCEFHCQDGTYGMDCTERCDCSHADGCHPATGHCRCLAGWTGMHCDSVCAEGRWGPNCSLSCNCKNGASCSPDEGTCECAPGYRGTTCQRICSPGFFGHRCSQACPQCVHSNGPCHHMTGQCDCLPGFKGALCNEVCPRGRFGKSCGGICTCTNNGTCNPMDGSCQCYPGWISSDCSQPCPPGQWGPNCIHTCTCHNGAYCSAYDGECKCTPGWTGLYCTQRCPLGYYGKDCALICQCQNGADCDHITGQCTCRTGFMGKYCEQKCPPGTYGYGCRQVCDCLNNSTCDHITGTCYCSPGWKGPRCDQAGVIIVGNLNSLSRTSTAVPADAHQIGAITGIIALVFIVLFLLALFIIYRKKQKGKENTMPAVTYTPAVRVMNTDYTVADTIPQANGGNPNSNYFSNPSYHTLTQCTHPPHINNMERVARGKTKNNQLFVNLKNVDHRKRPPMTDYTGTLPADWKQGGYFNELGAFGVDRSYLGKSLKDLVKGSTYNSSSCSLNSTENPYATIKDPPILMPKNTECGYVEMKSPAQRDPPYAEIGNSASTNKNVYEVEPTVSVVHGQYSNGGSFVQDPYDLPKNSHIPCHYDLLPVRDSPSLPRKDLSKD</sequence>
<dbReference type="InterPro" id="IPR011489">
    <property type="entry name" value="EMI_domain"/>
</dbReference>
<feature type="domain" description="EGF-like" evidence="8">
    <location>
        <begin position="792"/>
        <end position="827"/>
    </location>
</feature>
<keyword evidence="3" id="KW-0677">Repeat</keyword>
<dbReference type="PROSITE" id="PS01186">
    <property type="entry name" value="EGF_2"/>
    <property type="match status" value="2"/>
</dbReference>
<feature type="disulfide bond" evidence="5">
    <location>
        <begin position="991"/>
        <end position="1000"/>
    </location>
</feature>
<feature type="disulfide bond" evidence="5">
    <location>
        <begin position="219"/>
        <end position="228"/>
    </location>
</feature>
<keyword evidence="11" id="KW-1185">Reference proteome</keyword>
<feature type="chain" id="PRO_5046936388" evidence="7">
    <location>
        <begin position="26"/>
        <end position="1345"/>
    </location>
</feature>
<dbReference type="Proteomes" id="UP001166093">
    <property type="component" value="Unassembled WGS sequence"/>
</dbReference>
<dbReference type="InterPro" id="IPR000742">
    <property type="entry name" value="EGF"/>
</dbReference>
<keyword evidence="2 7" id="KW-0732">Signal</keyword>
<reference evidence="10" key="1">
    <citation type="journal article" date="2021" name="Cell">
        <title>Tracing the genetic footprints of vertebrate landing in non-teleost ray-finned fishes.</title>
        <authorList>
            <person name="Bi X."/>
            <person name="Wang K."/>
            <person name="Yang L."/>
            <person name="Pan H."/>
            <person name="Jiang H."/>
            <person name="Wei Q."/>
            <person name="Fang M."/>
            <person name="Yu H."/>
            <person name="Zhu C."/>
            <person name="Cai Y."/>
            <person name="He Y."/>
            <person name="Gan X."/>
            <person name="Zeng H."/>
            <person name="Yu D."/>
            <person name="Zhu Y."/>
            <person name="Jiang H."/>
            <person name="Qiu Q."/>
            <person name="Yang H."/>
            <person name="Zhang Y.E."/>
            <person name="Wang W."/>
            <person name="Zhu M."/>
            <person name="He S."/>
            <person name="Zhang G."/>
        </authorList>
    </citation>
    <scope>NUCLEOTIDE SEQUENCE</scope>
    <source>
        <strain evidence="10">Pddl_001</strain>
    </source>
</reference>
<dbReference type="Pfam" id="PF12661">
    <property type="entry name" value="hEGF"/>
    <property type="match status" value="3"/>
</dbReference>